<keyword evidence="4 7" id="KW-0812">Transmembrane</keyword>
<protein>
    <submittedName>
        <fullName evidence="9">Lactose transport system permease protein LacF</fullName>
    </submittedName>
</protein>
<name>A0A024Q7G4_9BACI</name>
<keyword evidence="3" id="KW-1003">Cell membrane</keyword>
<evidence type="ECO:0000256" key="6">
    <source>
        <dbReference type="ARBA" id="ARBA00023136"/>
    </source>
</evidence>
<dbReference type="InterPro" id="IPR035906">
    <property type="entry name" value="MetI-like_sf"/>
</dbReference>
<comment type="caution">
    <text evidence="9">The sequence shown here is derived from an EMBL/GenBank/DDBJ whole genome shotgun (WGS) entry which is preliminary data.</text>
</comment>
<dbReference type="Pfam" id="PF00528">
    <property type="entry name" value="BPD_transp_1"/>
    <property type="match status" value="1"/>
</dbReference>
<feature type="transmembrane region" description="Helical" evidence="7">
    <location>
        <begin position="12"/>
        <end position="35"/>
    </location>
</feature>
<dbReference type="GO" id="GO:0005886">
    <property type="term" value="C:plasma membrane"/>
    <property type="evidence" value="ECO:0007669"/>
    <property type="project" value="UniProtKB-SubCell"/>
</dbReference>
<dbReference type="SUPFAM" id="SSF161098">
    <property type="entry name" value="MetI-like"/>
    <property type="match status" value="1"/>
</dbReference>
<dbReference type="PANTHER" id="PTHR30193">
    <property type="entry name" value="ABC TRANSPORTER PERMEASE PROTEIN"/>
    <property type="match status" value="1"/>
</dbReference>
<dbReference type="PROSITE" id="PS50928">
    <property type="entry name" value="ABC_TM1"/>
    <property type="match status" value="1"/>
</dbReference>
<dbReference type="AlphaFoldDB" id="A0A024Q7G4"/>
<dbReference type="CDD" id="cd06261">
    <property type="entry name" value="TM_PBP2"/>
    <property type="match status" value="1"/>
</dbReference>
<feature type="transmembrane region" description="Helical" evidence="7">
    <location>
        <begin position="266"/>
        <end position="290"/>
    </location>
</feature>
<dbReference type="SUPFAM" id="SSF160964">
    <property type="entry name" value="MalF N-terminal region-like"/>
    <property type="match status" value="1"/>
</dbReference>
<dbReference type="InterPro" id="IPR000515">
    <property type="entry name" value="MetI-like"/>
</dbReference>
<feature type="transmembrane region" description="Helical" evidence="7">
    <location>
        <begin position="114"/>
        <end position="132"/>
    </location>
</feature>
<organism evidence="9 10">
    <name type="scientific">Virgibacillus massiliensis</name>
    <dbReference type="NCBI Taxonomy" id="1462526"/>
    <lineage>
        <taxon>Bacteria</taxon>
        <taxon>Bacillati</taxon>
        <taxon>Bacillota</taxon>
        <taxon>Bacilli</taxon>
        <taxon>Bacillales</taxon>
        <taxon>Bacillaceae</taxon>
        <taxon>Virgibacillus</taxon>
    </lineage>
</organism>
<evidence type="ECO:0000256" key="1">
    <source>
        <dbReference type="ARBA" id="ARBA00004651"/>
    </source>
</evidence>
<dbReference type="PANTHER" id="PTHR30193:SF37">
    <property type="entry name" value="INNER MEMBRANE ABC TRANSPORTER PERMEASE PROTEIN YCJO"/>
    <property type="match status" value="1"/>
</dbReference>
<reference evidence="10" key="2">
    <citation type="submission" date="2014-05" db="EMBL/GenBank/DDBJ databases">
        <title>Draft genome sequence of Virgibacillus massiliensis Vm-5.</title>
        <authorList>
            <person name="Khelaifia S."/>
            <person name="Croce O."/>
            <person name="Lagier J.C."/>
            <person name="Raoult D."/>
        </authorList>
    </citation>
    <scope>NUCLEOTIDE SEQUENCE [LARGE SCALE GENOMIC DNA]</scope>
    <source>
        <strain evidence="10">Vm-5</strain>
    </source>
</reference>
<accession>A0A024Q7G4</accession>
<keyword evidence="6 7" id="KW-0472">Membrane</keyword>
<evidence type="ECO:0000256" key="3">
    <source>
        <dbReference type="ARBA" id="ARBA00022475"/>
    </source>
</evidence>
<feature type="transmembrane region" description="Helical" evidence="7">
    <location>
        <begin position="77"/>
        <end position="102"/>
    </location>
</feature>
<evidence type="ECO:0000313" key="10">
    <source>
        <dbReference type="Proteomes" id="UP000028875"/>
    </source>
</evidence>
<proteinExistence type="inferred from homology"/>
<dbReference type="GO" id="GO:0055085">
    <property type="term" value="P:transmembrane transport"/>
    <property type="evidence" value="ECO:0007669"/>
    <property type="project" value="InterPro"/>
</dbReference>
<evidence type="ECO:0000256" key="2">
    <source>
        <dbReference type="ARBA" id="ARBA00022448"/>
    </source>
</evidence>
<feature type="domain" description="ABC transmembrane type-1" evidence="8">
    <location>
        <begin position="74"/>
        <end position="287"/>
    </location>
</feature>
<evidence type="ECO:0000256" key="4">
    <source>
        <dbReference type="ARBA" id="ARBA00022692"/>
    </source>
</evidence>
<comment type="subcellular location">
    <subcellularLocation>
        <location evidence="1 7">Cell membrane</location>
        <topology evidence="1 7">Multi-pass membrane protein</topology>
    </subcellularLocation>
</comment>
<keyword evidence="10" id="KW-1185">Reference proteome</keyword>
<dbReference type="Gene3D" id="1.10.3720.10">
    <property type="entry name" value="MetI-like"/>
    <property type="match status" value="1"/>
</dbReference>
<evidence type="ECO:0000256" key="7">
    <source>
        <dbReference type="RuleBase" id="RU363032"/>
    </source>
</evidence>
<comment type="similarity">
    <text evidence="7">Belongs to the binding-protein-dependent transport system permease family.</text>
</comment>
<sequence length="296" mass="33605">MEVNRFKAKITPYLFIGPAVILLLIFSFLPILVSLAISFTDMNLSGLANWSQINFIGFDNFITLFKDEVFLKSMRNTFFYVIIGVPAAVISSFVIALLLKFVSDWMSSAFRVVYYLPSVTNIVAIAVVWGFLYNQEYGLFNYLLSLFEINAIPWLEDPLIAKLSLILLTVWKSNGVSMLIFLAALQSIPKMYYEAADIDGANRWQKLCRITLPSMRFATFFVTVTTVIGWLQFFEEPFVMTEGGPLNGTNSMALFIYQEGFQYSEFGYGAAASFILFIIIILATVMQFILRKSDEN</sequence>
<gene>
    <name evidence="9" type="primary">lacF_3</name>
    <name evidence="9" type="ORF">BN990_00679</name>
</gene>
<keyword evidence="5 7" id="KW-1133">Transmembrane helix</keyword>
<reference evidence="9 10" key="1">
    <citation type="submission" date="2014-03" db="EMBL/GenBank/DDBJ databases">
        <authorList>
            <person name="Urmite Genomes U."/>
        </authorList>
    </citation>
    <scope>NUCLEOTIDE SEQUENCE [LARGE SCALE GENOMIC DNA]</scope>
    <source>
        <strain evidence="9 10">Vm-5</strain>
    </source>
</reference>
<dbReference type="EMBL" id="CCDP010000001">
    <property type="protein sequence ID" value="CDQ38409.1"/>
    <property type="molecule type" value="Genomic_DNA"/>
</dbReference>
<evidence type="ECO:0000259" key="8">
    <source>
        <dbReference type="PROSITE" id="PS50928"/>
    </source>
</evidence>
<dbReference type="Proteomes" id="UP000028875">
    <property type="component" value="Unassembled WGS sequence"/>
</dbReference>
<dbReference type="InterPro" id="IPR051393">
    <property type="entry name" value="ABC_transporter_permease"/>
</dbReference>
<evidence type="ECO:0000313" key="9">
    <source>
        <dbReference type="EMBL" id="CDQ38409.1"/>
    </source>
</evidence>
<feature type="transmembrane region" description="Helical" evidence="7">
    <location>
        <begin position="214"/>
        <end position="233"/>
    </location>
</feature>
<evidence type="ECO:0000256" key="5">
    <source>
        <dbReference type="ARBA" id="ARBA00022989"/>
    </source>
</evidence>
<keyword evidence="2 7" id="KW-0813">Transport</keyword>
<dbReference type="STRING" id="1462526.BN990_00679"/>
<dbReference type="eggNOG" id="COG1175">
    <property type="taxonomic scope" value="Bacteria"/>
</dbReference>